<evidence type="ECO:0000313" key="14">
    <source>
        <dbReference type="EMBL" id="MBW5485786.1"/>
    </source>
</evidence>
<evidence type="ECO:0000256" key="5">
    <source>
        <dbReference type="ARBA" id="ARBA00022714"/>
    </source>
</evidence>
<evidence type="ECO:0000256" key="6">
    <source>
        <dbReference type="ARBA" id="ARBA00022857"/>
    </source>
</evidence>
<keyword evidence="11" id="KW-0561">Oxygen transport</keyword>
<dbReference type="PRINTS" id="PR00410">
    <property type="entry name" value="PHEHYDRXLASE"/>
</dbReference>
<evidence type="ECO:0000256" key="9">
    <source>
        <dbReference type="ARBA" id="ARBA00048649"/>
    </source>
</evidence>
<evidence type="ECO:0000256" key="7">
    <source>
        <dbReference type="ARBA" id="ARBA00023014"/>
    </source>
</evidence>
<reference evidence="14 15" key="1">
    <citation type="submission" date="2019-12" db="EMBL/GenBank/DDBJ databases">
        <title>Genome sequence of Streptomyces bambusae.</title>
        <authorList>
            <person name="Bansal K."/>
            <person name="Choksket S."/>
            <person name="Korpole S."/>
            <person name="Patil P.B."/>
        </authorList>
    </citation>
    <scope>NUCLEOTIDE SEQUENCE [LARGE SCALE GENOMIC DNA]</scope>
    <source>
        <strain evidence="14 15">SK60</strain>
    </source>
</reference>
<comment type="catalytic activity">
    <reaction evidence="10">
        <text>2 nitric oxide + NADPH + 2 O2 = 2 nitrate + NADP(+) + H(+)</text>
        <dbReference type="Rhea" id="RHEA:19465"/>
        <dbReference type="ChEBI" id="CHEBI:15378"/>
        <dbReference type="ChEBI" id="CHEBI:15379"/>
        <dbReference type="ChEBI" id="CHEBI:16480"/>
        <dbReference type="ChEBI" id="CHEBI:17632"/>
        <dbReference type="ChEBI" id="CHEBI:57783"/>
        <dbReference type="ChEBI" id="CHEBI:58349"/>
        <dbReference type="EC" id="1.14.12.17"/>
    </reaction>
</comment>
<dbReference type="Gene3D" id="1.10.490.10">
    <property type="entry name" value="Globins"/>
    <property type="match status" value="1"/>
</dbReference>
<dbReference type="Gene3D" id="3.40.50.80">
    <property type="entry name" value="Nucleotide-binding domain of ferredoxin-NADP reductase (FNR) module"/>
    <property type="match status" value="1"/>
</dbReference>
<dbReference type="InterPro" id="IPR017938">
    <property type="entry name" value="Riboflavin_synthase-like_b-brl"/>
</dbReference>
<dbReference type="Pfam" id="PF00042">
    <property type="entry name" value="Globin"/>
    <property type="match status" value="1"/>
</dbReference>
<keyword evidence="6" id="KW-0521">NADP</keyword>
<dbReference type="InterPro" id="IPR039261">
    <property type="entry name" value="FNR_nucleotide-bd"/>
</dbReference>
<dbReference type="EC" id="1.14.12.17" evidence="4"/>
<dbReference type="InterPro" id="IPR008333">
    <property type="entry name" value="Cbr1-like_FAD-bd_dom"/>
</dbReference>
<dbReference type="Proteomes" id="UP000812013">
    <property type="component" value="Unassembled WGS sequence"/>
</dbReference>
<evidence type="ECO:0000256" key="1">
    <source>
        <dbReference type="ARBA" id="ARBA00001970"/>
    </source>
</evidence>
<feature type="domain" description="FAD-binding FR-type" evidence="13">
    <location>
        <begin position="164"/>
        <end position="264"/>
    </location>
</feature>
<dbReference type="PANTHER" id="PTHR47354:SF5">
    <property type="entry name" value="PROTEIN RFBI"/>
    <property type="match status" value="1"/>
</dbReference>
<comment type="similarity">
    <text evidence="3">In the C-terminal section; belongs to the flavoprotein pyridine nucleotide cytochrome reductase family.</text>
</comment>
<dbReference type="InterPro" id="IPR001433">
    <property type="entry name" value="OxRdtase_FAD/NAD-bd"/>
</dbReference>
<dbReference type="SUPFAM" id="SSF52343">
    <property type="entry name" value="Ferredoxin reductase-like, C-terminal NADP-linked domain"/>
    <property type="match status" value="1"/>
</dbReference>
<comment type="cofactor">
    <cofactor evidence="1">
        <name>heme b</name>
        <dbReference type="ChEBI" id="CHEBI:60344"/>
    </cofactor>
</comment>
<protein>
    <recommendedName>
        <fullName evidence="4">nitric oxide dioxygenase</fullName>
        <ecNumber evidence="4">1.14.12.17</ecNumber>
    </recommendedName>
</protein>
<evidence type="ECO:0000256" key="11">
    <source>
        <dbReference type="RuleBase" id="RU000356"/>
    </source>
</evidence>
<gene>
    <name evidence="14" type="ORF">GPJ59_28920</name>
</gene>
<dbReference type="InterPro" id="IPR012292">
    <property type="entry name" value="Globin/Proto"/>
</dbReference>
<evidence type="ECO:0000256" key="10">
    <source>
        <dbReference type="ARBA" id="ARBA00049433"/>
    </source>
</evidence>
<evidence type="ECO:0000313" key="15">
    <source>
        <dbReference type="Proteomes" id="UP000812013"/>
    </source>
</evidence>
<keyword evidence="11" id="KW-0408">Iron</keyword>
<dbReference type="SUPFAM" id="SSF46458">
    <property type="entry name" value="Globin-like"/>
    <property type="match status" value="1"/>
</dbReference>
<dbReference type="Gene3D" id="2.40.30.10">
    <property type="entry name" value="Translation factors"/>
    <property type="match status" value="1"/>
</dbReference>
<comment type="caution">
    <text evidence="14">The sequence shown here is derived from an EMBL/GenBank/DDBJ whole genome shotgun (WGS) entry which is preliminary data.</text>
</comment>
<accession>A0ABS6ZDI5</accession>
<proteinExistence type="inferred from homology"/>
<dbReference type="SUPFAM" id="SSF63380">
    <property type="entry name" value="Riboflavin synthase domain-like"/>
    <property type="match status" value="1"/>
</dbReference>
<keyword evidence="7" id="KW-0411">Iron-sulfur</keyword>
<organism evidence="14 15">
    <name type="scientific">Streptomyces bambusae</name>
    <dbReference type="NCBI Taxonomy" id="1550616"/>
    <lineage>
        <taxon>Bacteria</taxon>
        <taxon>Bacillati</taxon>
        <taxon>Actinomycetota</taxon>
        <taxon>Actinomycetes</taxon>
        <taxon>Kitasatosporales</taxon>
        <taxon>Streptomycetaceae</taxon>
        <taxon>Streptomyces</taxon>
    </lineage>
</organism>
<dbReference type="InterPro" id="IPR009050">
    <property type="entry name" value="Globin-like_sf"/>
</dbReference>
<comment type="similarity">
    <text evidence="11">Belongs to the globin family.</text>
</comment>
<dbReference type="InterPro" id="IPR000971">
    <property type="entry name" value="Globin"/>
</dbReference>
<name>A0ABS6ZDI5_9ACTN</name>
<evidence type="ECO:0000259" key="13">
    <source>
        <dbReference type="PROSITE" id="PS51384"/>
    </source>
</evidence>
<keyword evidence="11" id="KW-0813">Transport</keyword>
<dbReference type="PANTHER" id="PTHR47354">
    <property type="entry name" value="NADH OXIDOREDUCTASE HCR"/>
    <property type="match status" value="1"/>
</dbReference>
<comment type="catalytic activity">
    <reaction evidence="9">
        <text>2 nitric oxide + NADH + 2 O2 = 2 nitrate + NAD(+) + H(+)</text>
        <dbReference type="Rhea" id="RHEA:19469"/>
        <dbReference type="ChEBI" id="CHEBI:15378"/>
        <dbReference type="ChEBI" id="CHEBI:15379"/>
        <dbReference type="ChEBI" id="CHEBI:16480"/>
        <dbReference type="ChEBI" id="CHEBI:17632"/>
        <dbReference type="ChEBI" id="CHEBI:57540"/>
        <dbReference type="ChEBI" id="CHEBI:57945"/>
        <dbReference type="EC" id="1.14.12.17"/>
    </reaction>
</comment>
<dbReference type="Pfam" id="PF00175">
    <property type="entry name" value="NAD_binding_1"/>
    <property type="match status" value="1"/>
</dbReference>
<keyword evidence="15" id="KW-1185">Reference proteome</keyword>
<keyword evidence="8" id="KW-0520">NAD</keyword>
<keyword evidence="5" id="KW-0001">2Fe-2S</keyword>
<keyword evidence="11" id="KW-0349">Heme</keyword>
<dbReference type="InterPro" id="IPR017927">
    <property type="entry name" value="FAD-bd_FR_type"/>
</dbReference>
<feature type="domain" description="Globin" evidence="12">
    <location>
        <begin position="23"/>
        <end position="159"/>
    </location>
</feature>
<comment type="cofactor">
    <cofactor evidence="2">
        <name>FAD</name>
        <dbReference type="ChEBI" id="CHEBI:57692"/>
    </cofactor>
</comment>
<dbReference type="InterPro" id="IPR050415">
    <property type="entry name" value="MRET"/>
</dbReference>
<dbReference type="PROSITE" id="PS51384">
    <property type="entry name" value="FAD_FR"/>
    <property type="match status" value="1"/>
</dbReference>
<dbReference type="Pfam" id="PF00970">
    <property type="entry name" value="FAD_binding_6"/>
    <property type="match status" value="1"/>
</dbReference>
<dbReference type="PROSITE" id="PS01033">
    <property type="entry name" value="GLOBIN"/>
    <property type="match status" value="1"/>
</dbReference>
<evidence type="ECO:0000256" key="4">
    <source>
        <dbReference type="ARBA" id="ARBA00012229"/>
    </source>
</evidence>
<dbReference type="EMBL" id="WTFF01000296">
    <property type="protein sequence ID" value="MBW5485786.1"/>
    <property type="molecule type" value="Genomic_DNA"/>
</dbReference>
<dbReference type="CDD" id="cd19753">
    <property type="entry name" value="Mb-like_oxidoreductase"/>
    <property type="match status" value="1"/>
</dbReference>
<evidence type="ECO:0000259" key="12">
    <source>
        <dbReference type="PROSITE" id="PS01033"/>
    </source>
</evidence>
<sequence length="421" mass="46565">MTGSPRLSVDHPDLDRTFFPLPTVGSVDVRILKSSFAVVERRAEHAVTFFYAHLFWHNPALRELFPAAAGEMQRQRDRLFAALTHVVARLGDADLLPYLHGLGRDHRKYLARPEHYAAVGTSLRAALAEACGDAWSPAADKAWAEAYQVIADAMQAGAADSDDPPWWDAEVVRHLRYGEDIGVLTLLPHEPLRHLPGQYVSVSSDRVPRIWRTYSLASAPRPDHTLDLHVSRVEEGLLSTVLVRDVEPGERLRLGAPGGRLTLRREGRPITFIAAGTGWAPVRAMLEELVRRPPDAGVRLFVVARDAAYLYDRPLIDTYAADLGWLTVTYITPAPGGPREQATARLATALGNRGLWPDQDVYVAGPPVFIEETVRLVAELGARPDRIHHDAVPAARPRPLGSGEWFLNRPAPHWHDPAGRG</sequence>
<keyword evidence="11" id="KW-0479">Metal-binding</keyword>
<evidence type="ECO:0000256" key="3">
    <source>
        <dbReference type="ARBA" id="ARBA00006401"/>
    </source>
</evidence>
<evidence type="ECO:0000256" key="8">
    <source>
        <dbReference type="ARBA" id="ARBA00023027"/>
    </source>
</evidence>
<evidence type="ECO:0000256" key="2">
    <source>
        <dbReference type="ARBA" id="ARBA00001974"/>
    </source>
</evidence>